<feature type="compositionally biased region" description="Basic residues" evidence="1">
    <location>
        <begin position="123"/>
        <end position="133"/>
    </location>
</feature>
<evidence type="ECO:0000313" key="3">
    <source>
        <dbReference type="Proteomes" id="UP001149165"/>
    </source>
</evidence>
<dbReference type="AlphaFoldDB" id="A0A9W9JVM3"/>
<gene>
    <name evidence="2" type="ORF">N7456_012542</name>
</gene>
<feature type="compositionally biased region" description="Pro residues" evidence="1">
    <location>
        <begin position="59"/>
        <end position="69"/>
    </location>
</feature>
<keyword evidence="3" id="KW-1185">Reference proteome</keyword>
<feature type="region of interest" description="Disordered" evidence="1">
    <location>
        <begin position="1"/>
        <end position="84"/>
    </location>
</feature>
<organism evidence="2 3">
    <name type="scientific">Penicillium angulare</name>
    <dbReference type="NCBI Taxonomy" id="116970"/>
    <lineage>
        <taxon>Eukaryota</taxon>
        <taxon>Fungi</taxon>
        <taxon>Dikarya</taxon>
        <taxon>Ascomycota</taxon>
        <taxon>Pezizomycotina</taxon>
        <taxon>Eurotiomycetes</taxon>
        <taxon>Eurotiomycetidae</taxon>
        <taxon>Eurotiales</taxon>
        <taxon>Aspergillaceae</taxon>
        <taxon>Penicillium</taxon>
    </lineage>
</organism>
<accession>A0A9W9JVM3</accession>
<protein>
    <submittedName>
        <fullName evidence="2">Uncharacterized protein</fullName>
    </submittedName>
</protein>
<dbReference type="EMBL" id="JAPQKH010000008">
    <property type="protein sequence ID" value="KAJ5083115.1"/>
    <property type="molecule type" value="Genomic_DNA"/>
</dbReference>
<comment type="caution">
    <text evidence="2">The sequence shown here is derived from an EMBL/GenBank/DDBJ whole genome shotgun (WGS) entry which is preliminary data.</text>
</comment>
<feature type="region of interest" description="Disordered" evidence="1">
    <location>
        <begin position="108"/>
        <end position="149"/>
    </location>
</feature>
<evidence type="ECO:0000313" key="2">
    <source>
        <dbReference type="EMBL" id="KAJ5083115.1"/>
    </source>
</evidence>
<feature type="non-terminal residue" evidence="2">
    <location>
        <position position="1"/>
    </location>
</feature>
<sequence length="149" mass="16087">MPVAAAAHTSPAPGRHQASQSEEELQDRPAVNWHIPRHPRARRPCLTPPPLSRQLAHPAAPPGPPPTPSPARNTQGRSIGNWRCPPALACAPRLPLLLLLPDRRRPHLPAAGQLASSQPPSRLTRRRAHRRARAGPGPESRRVPAPCVG</sequence>
<reference evidence="2" key="1">
    <citation type="submission" date="2022-11" db="EMBL/GenBank/DDBJ databases">
        <authorList>
            <person name="Petersen C."/>
        </authorList>
    </citation>
    <scope>NUCLEOTIDE SEQUENCE</scope>
    <source>
        <strain evidence="2">IBT 30069</strain>
    </source>
</reference>
<reference evidence="2" key="2">
    <citation type="journal article" date="2023" name="IMA Fungus">
        <title>Comparative genomic study of the Penicillium genus elucidates a diverse pangenome and 15 lateral gene transfer events.</title>
        <authorList>
            <person name="Petersen C."/>
            <person name="Sorensen T."/>
            <person name="Nielsen M.R."/>
            <person name="Sondergaard T.E."/>
            <person name="Sorensen J.L."/>
            <person name="Fitzpatrick D.A."/>
            <person name="Frisvad J.C."/>
            <person name="Nielsen K.L."/>
        </authorList>
    </citation>
    <scope>NUCLEOTIDE SEQUENCE</scope>
    <source>
        <strain evidence="2">IBT 30069</strain>
    </source>
</reference>
<dbReference type="Proteomes" id="UP001149165">
    <property type="component" value="Unassembled WGS sequence"/>
</dbReference>
<name>A0A9W9JVM3_9EURO</name>
<proteinExistence type="predicted"/>
<evidence type="ECO:0000256" key="1">
    <source>
        <dbReference type="SAM" id="MobiDB-lite"/>
    </source>
</evidence>